<accession>A0A1H8XSV0</accession>
<reference evidence="1 2" key="1">
    <citation type="submission" date="2016-10" db="EMBL/GenBank/DDBJ databases">
        <authorList>
            <person name="de Groot N.N."/>
        </authorList>
    </citation>
    <scope>NUCLEOTIDE SEQUENCE [LARGE SCALE GENOMIC DNA]</scope>
    <source>
        <strain evidence="1 2">DSM 13305</strain>
    </source>
</reference>
<dbReference type="EMBL" id="FODY01000029">
    <property type="protein sequence ID" value="SEP42917.1"/>
    <property type="molecule type" value="Genomic_DNA"/>
</dbReference>
<dbReference type="Proteomes" id="UP000198847">
    <property type="component" value="Unassembled WGS sequence"/>
</dbReference>
<sequence>MSNSVERGHKVEVKWDHCQCCCPKCEHKYSHHCPKCHHECHVEWDKCPHCGHDFDHHKKCPKCEHEWDDYY</sequence>
<proteinExistence type="predicted"/>
<protein>
    <submittedName>
        <fullName evidence="1">Uncharacterized protein</fullName>
    </submittedName>
</protein>
<gene>
    <name evidence="1" type="ORF">SAMN04490178_1298</name>
</gene>
<organism evidence="1 2">
    <name type="scientific">Propionispora vibrioides</name>
    <dbReference type="NCBI Taxonomy" id="112903"/>
    <lineage>
        <taxon>Bacteria</taxon>
        <taxon>Bacillati</taxon>
        <taxon>Bacillota</taxon>
        <taxon>Negativicutes</taxon>
        <taxon>Selenomonadales</taxon>
        <taxon>Sporomusaceae</taxon>
        <taxon>Propionispora</taxon>
    </lineage>
</organism>
<evidence type="ECO:0000313" key="1">
    <source>
        <dbReference type="EMBL" id="SEP42917.1"/>
    </source>
</evidence>
<evidence type="ECO:0000313" key="2">
    <source>
        <dbReference type="Proteomes" id="UP000198847"/>
    </source>
</evidence>
<keyword evidence="2" id="KW-1185">Reference proteome</keyword>
<dbReference type="AlphaFoldDB" id="A0A1H8XSV0"/>
<name>A0A1H8XSV0_9FIRM</name>